<evidence type="ECO:0000313" key="4">
    <source>
        <dbReference type="Proteomes" id="UP000440578"/>
    </source>
</evidence>
<dbReference type="InterPro" id="IPR026049">
    <property type="entry name" value="C2orf42"/>
</dbReference>
<accession>A0A6A4X2S1</accession>
<gene>
    <name evidence="3" type="ORF">FJT64_018660</name>
</gene>
<dbReference type="InterPro" id="IPR029269">
    <property type="entry name" value="Zf-tcix"/>
</dbReference>
<dbReference type="AlphaFoldDB" id="A0A6A4X2S1"/>
<comment type="caution">
    <text evidence="3">The sequence shown here is derived from an EMBL/GenBank/DDBJ whole genome shotgun (WGS) entry which is preliminary data.</text>
</comment>
<reference evidence="3 4" key="1">
    <citation type="submission" date="2019-07" db="EMBL/GenBank/DDBJ databases">
        <title>Draft genome assembly of a fouling barnacle, Amphibalanus amphitrite (Darwin, 1854): The first reference genome for Thecostraca.</title>
        <authorList>
            <person name="Kim W."/>
        </authorList>
    </citation>
    <scope>NUCLEOTIDE SEQUENCE [LARGE SCALE GENOMIC DNA]</scope>
    <source>
        <strain evidence="3">SNU_AA5</strain>
        <tissue evidence="3">Soma without cirri and trophi</tissue>
    </source>
</reference>
<keyword evidence="4" id="KW-1185">Reference proteome</keyword>
<evidence type="ECO:0000256" key="1">
    <source>
        <dbReference type="SAM" id="MobiDB-lite"/>
    </source>
</evidence>
<dbReference type="GO" id="GO:0005634">
    <property type="term" value="C:nucleus"/>
    <property type="evidence" value="ECO:0007669"/>
    <property type="project" value="TreeGrafter"/>
</dbReference>
<feature type="domain" description="Putative treble-clef zinc-finger" evidence="2">
    <location>
        <begin position="19"/>
        <end position="57"/>
    </location>
</feature>
<sequence length="564" mass="62740">MSAPPDREREQKLKSLFSDLGRATMRGVRKCPQCGTLNGTRGNACKNKNCNVKFRDKPPEVKFKSASKLLTGNSQEMLFSVRVRESGPEMRGFVQIADPAQSLGGAAEPPRCHVASCQKWRSRPRDGSDVHCRHITAALQTTNQASPLMLKNSVLSGREDLAGVRQQLWALATETSGPLVQRVSRCYLVVKCRPSRQFPLGYLHAYFSPTASSKTDKDQRFFCPCSSFRHSSTNSESRRCIHVYACLCAFLSTQSLRQEFDYFVKLDERARLKHNSTVPLLSELVEVAEATDTLPVLDVSSVGGAGGDDLCEVEVEVLEESAILQAAGLHGLEYADNPLRVETGEDGALTLQLAGRPTERAPSALQLELHPAPPEPPTDEGARRAAAAADRQTRTGELRSEPRRTFFNALKERIAFGVKKRRLPNHVTTFVRTDVPPLGSFTKFTWHITNILHVKSIFDGPEITLNITRSFQYSSDTGRYTEHVPTEAETTPQPLSHGPYIKPQQYKTVLRVGCISAQQQQPTPFIIEWVPAVLPQSQVGELRLQFQFVHQRNGQLVDPPQLVF</sequence>
<organism evidence="3 4">
    <name type="scientific">Amphibalanus amphitrite</name>
    <name type="common">Striped barnacle</name>
    <name type="synonym">Balanus amphitrite</name>
    <dbReference type="NCBI Taxonomy" id="1232801"/>
    <lineage>
        <taxon>Eukaryota</taxon>
        <taxon>Metazoa</taxon>
        <taxon>Ecdysozoa</taxon>
        <taxon>Arthropoda</taxon>
        <taxon>Crustacea</taxon>
        <taxon>Multicrustacea</taxon>
        <taxon>Cirripedia</taxon>
        <taxon>Thoracica</taxon>
        <taxon>Thoracicalcarea</taxon>
        <taxon>Balanomorpha</taxon>
        <taxon>Balanoidea</taxon>
        <taxon>Balanidae</taxon>
        <taxon>Amphibalaninae</taxon>
        <taxon>Amphibalanus</taxon>
    </lineage>
</organism>
<dbReference type="OrthoDB" id="6506929at2759"/>
<evidence type="ECO:0000259" key="2">
    <source>
        <dbReference type="Pfam" id="PF14952"/>
    </source>
</evidence>
<dbReference type="Proteomes" id="UP000440578">
    <property type="component" value="Unassembled WGS sequence"/>
</dbReference>
<feature type="compositionally biased region" description="Basic and acidic residues" evidence="1">
    <location>
        <begin position="391"/>
        <end position="403"/>
    </location>
</feature>
<proteinExistence type="predicted"/>
<dbReference type="EMBL" id="VIIS01000319">
    <property type="protein sequence ID" value="KAF0310324.1"/>
    <property type="molecule type" value="Genomic_DNA"/>
</dbReference>
<name>A0A6A4X2S1_AMPAM</name>
<protein>
    <recommendedName>
        <fullName evidence="2">Putative treble-clef zinc-finger domain-containing protein</fullName>
    </recommendedName>
</protein>
<feature type="region of interest" description="Disordered" evidence="1">
    <location>
        <begin position="368"/>
        <end position="403"/>
    </location>
</feature>
<evidence type="ECO:0000313" key="3">
    <source>
        <dbReference type="EMBL" id="KAF0310324.1"/>
    </source>
</evidence>
<dbReference type="Pfam" id="PF14952">
    <property type="entry name" value="zf-tcix"/>
    <property type="match status" value="1"/>
</dbReference>
<dbReference type="PANTHER" id="PTHR13518">
    <property type="entry name" value="PUTATIVE TREBLE-CLEF ZINC-FINGER C2ORF42 FAMILY MEMBER"/>
    <property type="match status" value="1"/>
</dbReference>
<dbReference type="PANTHER" id="PTHR13518:SF1">
    <property type="entry name" value="C2ORF42 HOMOLOG"/>
    <property type="match status" value="1"/>
</dbReference>